<dbReference type="Proteomes" id="UP000789525">
    <property type="component" value="Unassembled WGS sequence"/>
</dbReference>
<accession>A0ACA9PJ77</accession>
<gene>
    <name evidence="1" type="ORF">ACOLOM_LOCUS10664</name>
</gene>
<sequence>ADQQKAGADIGKIVNMMSTDAGRISNTASALTMLYGAPLELIIGAIFLYQLLGISGFAGFTVLILGSPLNGYLMTRGRDINKATMEARDKRMKVLTELISEAKFIKFGASEDSEQTSNPLISSRHRFNMLLQNGFRNVWMPEPKNLNS</sequence>
<proteinExistence type="predicted"/>
<comment type="caution">
    <text evidence="1">The sequence shown here is derived from an EMBL/GenBank/DDBJ whole genome shotgun (WGS) entry which is preliminary data.</text>
</comment>
<evidence type="ECO:0000313" key="2">
    <source>
        <dbReference type="Proteomes" id="UP000789525"/>
    </source>
</evidence>
<name>A0ACA9PJ77_9GLOM</name>
<reference evidence="1" key="1">
    <citation type="submission" date="2021-06" db="EMBL/GenBank/DDBJ databases">
        <authorList>
            <person name="Kallberg Y."/>
            <person name="Tangrot J."/>
            <person name="Rosling A."/>
        </authorList>
    </citation>
    <scope>NUCLEOTIDE SEQUENCE</scope>
    <source>
        <strain evidence="1">CL356</strain>
    </source>
</reference>
<dbReference type="EMBL" id="CAJVPT010035254">
    <property type="protein sequence ID" value="CAG8710850.1"/>
    <property type="molecule type" value="Genomic_DNA"/>
</dbReference>
<protein>
    <submittedName>
        <fullName evidence="1">16597_t:CDS:1</fullName>
    </submittedName>
</protein>
<feature type="non-terminal residue" evidence="1">
    <location>
        <position position="1"/>
    </location>
</feature>
<evidence type="ECO:0000313" key="1">
    <source>
        <dbReference type="EMBL" id="CAG8710850.1"/>
    </source>
</evidence>
<organism evidence="1 2">
    <name type="scientific">Acaulospora colombiana</name>
    <dbReference type="NCBI Taxonomy" id="27376"/>
    <lineage>
        <taxon>Eukaryota</taxon>
        <taxon>Fungi</taxon>
        <taxon>Fungi incertae sedis</taxon>
        <taxon>Mucoromycota</taxon>
        <taxon>Glomeromycotina</taxon>
        <taxon>Glomeromycetes</taxon>
        <taxon>Diversisporales</taxon>
        <taxon>Acaulosporaceae</taxon>
        <taxon>Acaulospora</taxon>
    </lineage>
</organism>
<keyword evidence="2" id="KW-1185">Reference proteome</keyword>